<evidence type="ECO:0000256" key="5">
    <source>
        <dbReference type="ARBA" id="ARBA00022490"/>
    </source>
</evidence>
<feature type="domain" description="PhoU" evidence="8">
    <location>
        <begin position="17"/>
        <end position="103"/>
    </location>
</feature>
<name>A0A2G5P8H6_9MYCO</name>
<comment type="function">
    <text evidence="7">Plays a role in the regulation of phosphate uptake.</text>
</comment>
<evidence type="ECO:0000256" key="4">
    <source>
        <dbReference type="ARBA" id="ARBA00022448"/>
    </source>
</evidence>
<dbReference type="STRING" id="85968.GCA_900073015_02778"/>
<dbReference type="PIRSF" id="PIRSF003107">
    <property type="entry name" value="PhoU"/>
    <property type="match status" value="1"/>
</dbReference>
<feature type="domain" description="PhoU" evidence="8">
    <location>
        <begin position="122"/>
        <end position="204"/>
    </location>
</feature>
<dbReference type="GO" id="GO:0006817">
    <property type="term" value="P:phosphate ion transport"/>
    <property type="evidence" value="ECO:0007669"/>
    <property type="project" value="UniProtKB-KW"/>
</dbReference>
<evidence type="ECO:0000256" key="1">
    <source>
        <dbReference type="ARBA" id="ARBA00004496"/>
    </source>
</evidence>
<dbReference type="RefSeq" id="WP_090590262.1">
    <property type="nucleotide sequence ID" value="NZ_CP104302.1"/>
</dbReference>
<dbReference type="InterPro" id="IPR038078">
    <property type="entry name" value="PhoU-like_sf"/>
</dbReference>
<evidence type="ECO:0000256" key="7">
    <source>
        <dbReference type="PIRNR" id="PIRNR003107"/>
    </source>
</evidence>
<dbReference type="Gene3D" id="1.20.58.220">
    <property type="entry name" value="Phosphate transport system protein phou homolog 2, domain 2"/>
    <property type="match status" value="1"/>
</dbReference>
<evidence type="ECO:0000256" key="3">
    <source>
        <dbReference type="ARBA" id="ARBA00011738"/>
    </source>
</evidence>
<comment type="caution">
    <text evidence="9">The sequence shown here is derived from an EMBL/GenBank/DDBJ whole genome shotgun (WGS) entry which is preliminary data.</text>
</comment>
<evidence type="ECO:0000313" key="9">
    <source>
        <dbReference type="EMBL" id="PIB74400.1"/>
    </source>
</evidence>
<dbReference type="PANTHER" id="PTHR42930:SF3">
    <property type="entry name" value="PHOSPHATE-SPECIFIC TRANSPORT SYSTEM ACCESSORY PROTEIN PHOU"/>
    <property type="match status" value="1"/>
</dbReference>
<comment type="subunit">
    <text evidence="3 7">Homodimer.</text>
</comment>
<dbReference type="PANTHER" id="PTHR42930">
    <property type="entry name" value="PHOSPHATE-SPECIFIC TRANSPORT SYSTEM ACCESSORY PROTEIN PHOU"/>
    <property type="match status" value="1"/>
</dbReference>
<dbReference type="InterPro" id="IPR026022">
    <property type="entry name" value="PhoU_dom"/>
</dbReference>
<organism evidence="9 10">
    <name type="scientific">Mycolicibacterium brumae</name>
    <dbReference type="NCBI Taxonomy" id="85968"/>
    <lineage>
        <taxon>Bacteria</taxon>
        <taxon>Bacillati</taxon>
        <taxon>Actinomycetota</taxon>
        <taxon>Actinomycetes</taxon>
        <taxon>Mycobacteriales</taxon>
        <taxon>Mycobacteriaceae</taxon>
        <taxon>Mycolicibacterium</taxon>
    </lineage>
</organism>
<protein>
    <recommendedName>
        <fullName evidence="7">Phosphate-specific transport system accessory protein PhoU</fullName>
    </recommendedName>
</protein>
<comment type="similarity">
    <text evidence="2 7">Belongs to the PhoU family.</text>
</comment>
<gene>
    <name evidence="9" type="primary">phoU</name>
    <name evidence="9" type="ORF">CQY22_013060</name>
</gene>
<dbReference type="Proteomes" id="UP000230551">
    <property type="component" value="Unassembled WGS sequence"/>
</dbReference>
<keyword evidence="10" id="KW-1185">Reference proteome</keyword>
<dbReference type="Pfam" id="PF01895">
    <property type="entry name" value="PhoU"/>
    <property type="match status" value="2"/>
</dbReference>
<keyword evidence="6 7" id="KW-0592">Phosphate transport</keyword>
<dbReference type="AlphaFoldDB" id="A0A2G5P8H6"/>
<keyword evidence="5 7" id="KW-0963">Cytoplasm</keyword>
<comment type="subcellular location">
    <subcellularLocation>
        <location evidence="1 7">Cytoplasm</location>
    </subcellularLocation>
</comment>
<dbReference type="FunFam" id="1.20.58.220:FF:000004">
    <property type="entry name" value="Phosphate-specific transport system accessory protein PhoU"/>
    <property type="match status" value="1"/>
</dbReference>
<proteinExistence type="inferred from homology"/>
<dbReference type="SUPFAM" id="SSF109755">
    <property type="entry name" value="PhoU-like"/>
    <property type="match status" value="1"/>
</dbReference>
<dbReference type="EMBL" id="PDCN02000017">
    <property type="protein sequence ID" value="PIB74400.1"/>
    <property type="molecule type" value="Genomic_DNA"/>
</dbReference>
<reference evidence="9 10" key="1">
    <citation type="journal article" date="2017" name="Infect. Genet. Evol.">
        <title>The new phylogeny of the genus Mycobacterium: The old and the news.</title>
        <authorList>
            <person name="Tortoli E."/>
            <person name="Fedrizzi T."/>
            <person name="Meehan C.J."/>
            <person name="Trovato A."/>
            <person name="Grottola A."/>
            <person name="Giacobazzi E."/>
            <person name="Serpini G.F."/>
            <person name="Tagliazucchi S."/>
            <person name="Fabio A."/>
            <person name="Bettua C."/>
            <person name="Bertorelli R."/>
            <person name="Frascaro F."/>
            <person name="De Sanctis V."/>
            <person name="Pecorari M."/>
            <person name="Jousson O."/>
            <person name="Segata N."/>
            <person name="Cirillo D.M."/>
        </authorList>
    </citation>
    <scope>NUCLEOTIDE SEQUENCE [LARGE SCALE GENOMIC DNA]</scope>
    <source>
        <strain evidence="9 10">CIP1034565</strain>
    </source>
</reference>
<evidence type="ECO:0000256" key="6">
    <source>
        <dbReference type="ARBA" id="ARBA00022592"/>
    </source>
</evidence>
<dbReference type="InterPro" id="IPR028366">
    <property type="entry name" value="PhoU"/>
</dbReference>
<keyword evidence="4 7" id="KW-0813">Transport</keyword>
<accession>A0A2G5P8H6</accession>
<evidence type="ECO:0000256" key="2">
    <source>
        <dbReference type="ARBA" id="ARBA00008107"/>
    </source>
</evidence>
<dbReference type="GO" id="GO:0030643">
    <property type="term" value="P:intracellular phosphate ion homeostasis"/>
    <property type="evidence" value="ECO:0007669"/>
    <property type="project" value="InterPro"/>
</dbReference>
<evidence type="ECO:0000259" key="8">
    <source>
        <dbReference type="Pfam" id="PF01895"/>
    </source>
</evidence>
<dbReference type="OrthoDB" id="9814256at2"/>
<dbReference type="NCBIfam" id="TIGR02135">
    <property type="entry name" value="phoU_full"/>
    <property type="match status" value="1"/>
</dbReference>
<dbReference type="GO" id="GO:0045936">
    <property type="term" value="P:negative regulation of phosphate metabolic process"/>
    <property type="evidence" value="ECO:0007669"/>
    <property type="project" value="InterPro"/>
</dbReference>
<dbReference type="GO" id="GO:0005737">
    <property type="term" value="C:cytoplasm"/>
    <property type="evidence" value="ECO:0007669"/>
    <property type="project" value="UniProtKB-SubCell"/>
</dbReference>
<sequence>MRTAYHEQLDALASLLGEMCGLSGRAMERATQALLQADLVLAEQVITDHEQIRAMSARAEESAFVLLALQAPVAGDLRSIVGAIQIVADIDRMGALALHVAKIARRRHPQHALPEEVNGYFAEMGRLAVDLGNSAQDVLITRNPQRAAEIQEEDDAMDDLHRHLFSVLMDREWKHGVAAAVDITLLGRFYERFADHAVEVARRVIFQATGEYPTDDALVVNNNGAAN</sequence>
<evidence type="ECO:0000313" key="10">
    <source>
        <dbReference type="Proteomes" id="UP000230551"/>
    </source>
</evidence>